<keyword evidence="2" id="KW-1185">Reference proteome</keyword>
<proteinExistence type="predicted"/>
<reference evidence="2" key="1">
    <citation type="submission" date="2016-10" db="EMBL/GenBank/DDBJ databases">
        <authorList>
            <person name="Varghese N."/>
            <person name="Submissions S."/>
        </authorList>
    </citation>
    <scope>NUCLEOTIDE SEQUENCE [LARGE SCALE GENOMIC DNA]</scope>
    <source>
        <strain evidence="2">CGMCC 4.3530</strain>
    </source>
</reference>
<dbReference type="AlphaFoldDB" id="A0A1H3G343"/>
<protein>
    <submittedName>
        <fullName evidence="1">Uncharacterized protein</fullName>
    </submittedName>
</protein>
<name>A0A1H3G343_9PSEU</name>
<dbReference type="Proteomes" id="UP000199529">
    <property type="component" value="Unassembled WGS sequence"/>
</dbReference>
<evidence type="ECO:0000313" key="2">
    <source>
        <dbReference type="Proteomes" id="UP000199529"/>
    </source>
</evidence>
<evidence type="ECO:0000313" key="1">
    <source>
        <dbReference type="EMBL" id="SDX97515.1"/>
    </source>
</evidence>
<dbReference type="EMBL" id="FNOK01000018">
    <property type="protein sequence ID" value="SDX97515.1"/>
    <property type="molecule type" value="Genomic_DNA"/>
</dbReference>
<gene>
    <name evidence="1" type="ORF">SAMN05216215_101820</name>
</gene>
<dbReference type="STRING" id="418495.SAMN05216215_101820"/>
<organism evidence="1 2">
    <name type="scientific">Saccharopolyspora shandongensis</name>
    <dbReference type="NCBI Taxonomy" id="418495"/>
    <lineage>
        <taxon>Bacteria</taxon>
        <taxon>Bacillati</taxon>
        <taxon>Actinomycetota</taxon>
        <taxon>Actinomycetes</taxon>
        <taxon>Pseudonocardiales</taxon>
        <taxon>Pseudonocardiaceae</taxon>
        <taxon>Saccharopolyspora</taxon>
    </lineage>
</organism>
<sequence>MTDLIAEVANPLLFWAITPESMRNLADRLSSFGVDT</sequence>
<accession>A0A1H3G343</accession>